<dbReference type="RefSeq" id="WP_003327496.1">
    <property type="nucleotide sequence ID" value="NC_014639.1"/>
</dbReference>
<organism evidence="1 2">
    <name type="scientific">Bacillus atrophaeus (strain 1942)</name>
    <dbReference type="NCBI Taxonomy" id="720555"/>
    <lineage>
        <taxon>Bacteria</taxon>
        <taxon>Bacillati</taxon>
        <taxon>Bacillota</taxon>
        <taxon>Bacilli</taxon>
        <taxon>Bacillales</taxon>
        <taxon>Bacillaceae</taxon>
        <taxon>Bacillus</taxon>
    </lineage>
</organism>
<gene>
    <name evidence="1" type="ordered locus">BATR1942_03770</name>
</gene>
<evidence type="ECO:0000313" key="1">
    <source>
        <dbReference type="EMBL" id="ADP31708.1"/>
    </source>
</evidence>
<accession>A0ABM5LV47</accession>
<reference evidence="1 2" key="1">
    <citation type="journal article" date="2011" name="Front. Microbiol.">
        <title>Genomic signatures of strain selection and enhancement in Bacillus atrophaeus var. globigii, a historical biowarfare simulant.</title>
        <authorList>
            <person name="Gibbons H.S."/>
            <person name="Broomall S.M."/>
            <person name="McNew L.A."/>
            <person name="Daligault H."/>
            <person name="Chapman C."/>
            <person name="Bruce D."/>
            <person name="Karavis M."/>
            <person name="Krepps M."/>
            <person name="McGregor P.A."/>
            <person name="Hong C."/>
            <person name="Park K.H."/>
            <person name="Akmal A."/>
            <person name="Feldman A."/>
            <person name="Lin J.S."/>
            <person name="Chang W.E."/>
            <person name="Higgs B.W."/>
            <person name="Demirev P."/>
            <person name="Lindquist J."/>
            <person name="Liem A."/>
            <person name="Fochler E."/>
            <person name="Read T.D."/>
            <person name="Tapia R."/>
            <person name="Johnson S."/>
            <person name="Bishop-Lilly K.A."/>
            <person name="Detter C."/>
            <person name="Han C."/>
            <person name="Sozhamannan S."/>
            <person name="Rosenzweig C.N."/>
            <person name="Skowronski E.W."/>
        </authorList>
    </citation>
    <scope>NUCLEOTIDE SEQUENCE [LARGE SCALE GENOMIC DNA]</scope>
    <source>
        <strain evidence="1 2">1942</strain>
    </source>
</reference>
<protein>
    <submittedName>
        <fullName evidence="1">Uncharacterized protein</fullName>
    </submittedName>
</protein>
<proteinExistence type="predicted"/>
<dbReference type="EMBL" id="CP002207">
    <property type="protein sequence ID" value="ADP31708.1"/>
    <property type="molecule type" value="Genomic_DNA"/>
</dbReference>
<name>A0ABM5LV47_BACA1</name>
<evidence type="ECO:0000313" key="2">
    <source>
        <dbReference type="Proteomes" id="UP000006867"/>
    </source>
</evidence>
<keyword evidence="2" id="KW-1185">Reference proteome</keyword>
<sequence>MGRKVHFGEQEVTLFLTGLHPFLAFKHKISMPYGNIESVNVDYFDAPKWMLRMPGTSISPLHIYEGSYKYADEWYFLSYERREPLVIIELDGHEKYRYVIFAIDDPTGTAAEIRRRMREYHER</sequence>
<dbReference type="Proteomes" id="UP000006867">
    <property type="component" value="Chromosome"/>
</dbReference>